<dbReference type="Proteomes" id="UP001148932">
    <property type="component" value="Unassembled WGS sequence"/>
</dbReference>
<keyword evidence="4" id="KW-1185">Reference proteome</keyword>
<dbReference type="InterPro" id="IPR037021">
    <property type="entry name" value="RnfH_sf"/>
</dbReference>
<dbReference type="InterPro" id="IPR016155">
    <property type="entry name" value="Mopterin_synth/thiamin_S_b"/>
</dbReference>
<organism evidence="3 4">
    <name type="scientific">Acidovorax benzenivorans</name>
    <dbReference type="NCBI Taxonomy" id="2987520"/>
    <lineage>
        <taxon>Bacteria</taxon>
        <taxon>Pseudomonadati</taxon>
        <taxon>Pseudomonadota</taxon>
        <taxon>Betaproteobacteria</taxon>
        <taxon>Burkholderiales</taxon>
        <taxon>Comamonadaceae</taxon>
        <taxon>Acidovorax</taxon>
    </lineage>
</organism>
<dbReference type="PANTHER" id="PTHR37483">
    <property type="entry name" value="UPF0125 PROTEIN RATB"/>
    <property type="match status" value="1"/>
</dbReference>
<comment type="similarity">
    <text evidence="1 2">Belongs to the UPF0125 (RnfH) family.</text>
</comment>
<evidence type="ECO:0000256" key="2">
    <source>
        <dbReference type="HAMAP-Rule" id="MF_00460"/>
    </source>
</evidence>
<dbReference type="PANTHER" id="PTHR37483:SF1">
    <property type="entry name" value="UPF0125 PROTEIN RATB"/>
    <property type="match status" value="1"/>
</dbReference>
<evidence type="ECO:0000313" key="3">
    <source>
        <dbReference type="EMBL" id="MDD2178325.1"/>
    </source>
</evidence>
<dbReference type="SUPFAM" id="SSF54285">
    <property type="entry name" value="MoaD/ThiS"/>
    <property type="match status" value="1"/>
</dbReference>
<evidence type="ECO:0000313" key="4">
    <source>
        <dbReference type="Proteomes" id="UP001148932"/>
    </source>
</evidence>
<dbReference type="EMBL" id="JAPCKI010000006">
    <property type="protein sequence ID" value="MDD2178325.1"/>
    <property type="molecule type" value="Genomic_DNA"/>
</dbReference>
<protein>
    <recommendedName>
        <fullName evidence="2">UPF0125 protein OIN59_12875</fullName>
    </recommendedName>
</protein>
<comment type="caution">
    <text evidence="3">The sequence shown here is derived from an EMBL/GenBank/DDBJ whole genome shotgun (WGS) entry which is preliminary data.</text>
</comment>
<reference evidence="3" key="1">
    <citation type="submission" date="2022-10" db="EMBL/GenBank/DDBJ databases">
        <title>Description of microaerobic benzene degrading bacteria.</title>
        <authorList>
            <person name="Bedics A."/>
            <person name="Tancsics A."/>
            <person name="Banerjee S."/>
        </authorList>
    </citation>
    <scope>NUCLEOTIDE SEQUENCE</scope>
    <source>
        <strain evidence="3">D2M1</strain>
    </source>
</reference>
<dbReference type="InterPro" id="IPR005346">
    <property type="entry name" value="RnfH"/>
</dbReference>
<name>A0ABT5RXA7_9BURK</name>
<dbReference type="Pfam" id="PF03658">
    <property type="entry name" value="Ub-RnfH"/>
    <property type="match status" value="1"/>
</dbReference>
<proteinExistence type="inferred from homology"/>
<sequence>MDGASKTISITVVACLGSRETREWVLDVPVGSTVADALRASCGISSLSMPVAGDSPQVGIWGRAANLDVVLQPMDRVEIYRPLKVDPKVARRERFARQGARTTGLFARRRPGGKSGY</sequence>
<evidence type="ECO:0000256" key="1">
    <source>
        <dbReference type="ARBA" id="ARBA00010645"/>
    </source>
</evidence>
<gene>
    <name evidence="3" type="ORF">OIN59_12875</name>
</gene>
<dbReference type="Gene3D" id="3.10.20.280">
    <property type="entry name" value="RnfH-like"/>
    <property type="match status" value="1"/>
</dbReference>
<dbReference type="HAMAP" id="MF_00460">
    <property type="entry name" value="UPF0125_RnfH"/>
    <property type="match status" value="1"/>
</dbReference>
<accession>A0ABT5RXA7</accession>